<keyword evidence="3" id="KW-1185">Reference proteome</keyword>
<protein>
    <submittedName>
        <fullName evidence="2">Uncharacterized protein</fullName>
    </submittedName>
</protein>
<sequence>MLNRTLTVASALATLNVNTILGEPPQPLFSFPMQDSSDRCEREGGAGGMHGGRARGSRRACEIYPVKRVAVLH</sequence>
<proteinExistence type="predicted"/>
<evidence type="ECO:0000256" key="1">
    <source>
        <dbReference type="SAM" id="MobiDB-lite"/>
    </source>
</evidence>
<dbReference type="EMBL" id="LUGG01000027">
    <property type="protein sequence ID" value="OBZ66830.1"/>
    <property type="molecule type" value="Genomic_DNA"/>
</dbReference>
<dbReference type="AlphaFoldDB" id="A0A1C7LQB0"/>
<evidence type="ECO:0000313" key="2">
    <source>
        <dbReference type="EMBL" id="OBZ66830.1"/>
    </source>
</evidence>
<evidence type="ECO:0000313" key="3">
    <source>
        <dbReference type="Proteomes" id="UP000092993"/>
    </source>
</evidence>
<accession>A0A1C7LQB0</accession>
<name>A0A1C7LQB0_GRIFR</name>
<gene>
    <name evidence="2" type="ORF">A0H81_13071</name>
</gene>
<dbReference type="Proteomes" id="UP000092993">
    <property type="component" value="Unassembled WGS sequence"/>
</dbReference>
<reference evidence="2 3" key="1">
    <citation type="submission" date="2016-03" db="EMBL/GenBank/DDBJ databases">
        <title>Whole genome sequencing of Grifola frondosa 9006-11.</title>
        <authorList>
            <person name="Min B."/>
            <person name="Park H."/>
            <person name="Kim J.-G."/>
            <person name="Cho H."/>
            <person name="Oh Y.-L."/>
            <person name="Kong W.-S."/>
            <person name="Choi I.-G."/>
        </authorList>
    </citation>
    <scope>NUCLEOTIDE SEQUENCE [LARGE SCALE GENOMIC DNA]</scope>
    <source>
        <strain evidence="2 3">9006-11</strain>
    </source>
</reference>
<organism evidence="2 3">
    <name type="scientific">Grifola frondosa</name>
    <name type="common">Maitake</name>
    <name type="synonym">Polyporus frondosus</name>
    <dbReference type="NCBI Taxonomy" id="5627"/>
    <lineage>
        <taxon>Eukaryota</taxon>
        <taxon>Fungi</taxon>
        <taxon>Dikarya</taxon>
        <taxon>Basidiomycota</taxon>
        <taxon>Agaricomycotina</taxon>
        <taxon>Agaricomycetes</taxon>
        <taxon>Polyporales</taxon>
        <taxon>Grifolaceae</taxon>
        <taxon>Grifola</taxon>
    </lineage>
</organism>
<comment type="caution">
    <text evidence="2">The sequence shown here is derived from an EMBL/GenBank/DDBJ whole genome shotgun (WGS) entry which is preliminary data.</text>
</comment>
<feature type="region of interest" description="Disordered" evidence="1">
    <location>
        <begin position="33"/>
        <end position="55"/>
    </location>
</feature>